<protein>
    <submittedName>
        <fullName evidence="1">CopG family transcriptional regulator</fullName>
    </submittedName>
</protein>
<dbReference type="KEGG" id="fuv:JR347_02770"/>
<dbReference type="Proteomes" id="UP000662783">
    <property type="component" value="Chromosome"/>
</dbReference>
<organism evidence="1 2">
    <name type="scientific">Fulvivirga lutea</name>
    <dbReference type="NCBI Taxonomy" id="2810512"/>
    <lineage>
        <taxon>Bacteria</taxon>
        <taxon>Pseudomonadati</taxon>
        <taxon>Bacteroidota</taxon>
        <taxon>Cytophagia</taxon>
        <taxon>Cytophagales</taxon>
        <taxon>Fulvivirgaceae</taxon>
        <taxon>Fulvivirga</taxon>
    </lineage>
</organism>
<dbReference type="SUPFAM" id="SSF47598">
    <property type="entry name" value="Ribbon-helix-helix"/>
    <property type="match status" value="1"/>
</dbReference>
<keyword evidence="2" id="KW-1185">Reference proteome</keyword>
<sequence>MLNVRLDKELEKKLQEYSNETHTSKTDIVKEALALYFSKKEKSKDPFLIGQDLFGVESSGQKNLSSNYKKILKKKLNDKHTH</sequence>
<evidence type="ECO:0000313" key="2">
    <source>
        <dbReference type="Proteomes" id="UP000662783"/>
    </source>
</evidence>
<dbReference type="GO" id="GO:0006355">
    <property type="term" value="P:regulation of DNA-templated transcription"/>
    <property type="evidence" value="ECO:0007669"/>
    <property type="project" value="InterPro"/>
</dbReference>
<dbReference type="AlphaFoldDB" id="A0A975A1N6"/>
<evidence type="ECO:0000313" key="1">
    <source>
        <dbReference type="EMBL" id="QSE98021.1"/>
    </source>
</evidence>
<reference evidence="1" key="1">
    <citation type="submission" date="2021-02" db="EMBL/GenBank/DDBJ databases">
        <title>Fulvivirga sp. S481 isolated from sea water.</title>
        <authorList>
            <person name="Bae S.S."/>
            <person name="Baek K."/>
        </authorList>
    </citation>
    <scope>NUCLEOTIDE SEQUENCE</scope>
    <source>
        <strain evidence="1">S481</strain>
    </source>
</reference>
<gene>
    <name evidence="1" type="ORF">JR347_02770</name>
</gene>
<accession>A0A975A1N6</accession>
<name>A0A975A1N6_9BACT</name>
<dbReference type="EMBL" id="CP070608">
    <property type="protein sequence ID" value="QSE98021.1"/>
    <property type="molecule type" value="Genomic_DNA"/>
</dbReference>
<dbReference type="InterPro" id="IPR010985">
    <property type="entry name" value="Ribbon_hlx_hlx"/>
</dbReference>
<dbReference type="RefSeq" id="WP_205722529.1">
    <property type="nucleotide sequence ID" value="NZ_CP070608.1"/>
</dbReference>
<proteinExistence type="predicted"/>